<dbReference type="SUPFAM" id="SSF56672">
    <property type="entry name" value="DNA/RNA polymerases"/>
    <property type="match status" value="1"/>
</dbReference>
<dbReference type="OrthoDB" id="5829234at2759"/>
<sequence>MADYGFEVRLDQCAFSKPEIRYLGFILDKNGRRPDSKKIEAIWIMKEPKNFTQLRVLGMVTYYSAFLPSMKDLRGLLDALLKKDTKWKWSFQEQDALGKLKAALSSETSLIMIHGRKLMSHVN</sequence>
<evidence type="ECO:0000313" key="1">
    <source>
        <dbReference type="EMBL" id="PIO69578.1"/>
    </source>
</evidence>
<gene>
    <name evidence="1" type="ORF">TELCIR_08589</name>
</gene>
<evidence type="ECO:0008006" key="3">
    <source>
        <dbReference type="Google" id="ProtNLM"/>
    </source>
</evidence>
<dbReference type="Gene3D" id="3.30.70.270">
    <property type="match status" value="1"/>
</dbReference>
<organism evidence="1 2">
    <name type="scientific">Teladorsagia circumcincta</name>
    <name type="common">Brown stomach worm</name>
    <name type="synonym">Ostertagia circumcincta</name>
    <dbReference type="NCBI Taxonomy" id="45464"/>
    <lineage>
        <taxon>Eukaryota</taxon>
        <taxon>Metazoa</taxon>
        <taxon>Ecdysozoa</taxon>
        <taxon>Nematoda</taxon>
        <taxon>Chromadorea</taxon>
        <taxon>Rhabditida</taxon>
        <taxon>Rhabditina</taxon>
        <taxon>Rhabditomorpha</taxon>
        <taxon>Strongyloidea</taxon>
        <taxon>Trichostrongylidae</taxon>
        <taxon>Teladorsagia</taxon>
    </lineage>
</organism>
<evidence type="ECO:0000313" key="2">
    <source>
        <dbReference type="Proteomes" id="UP000230423"/>
    </source>
</evidence>
<dbReference type="Proteomes" id="UP000230423">
    <property type="component" value="Unassembled WGS sequence"/>
</dbReference>
<dbReference type="EMBL" id="KZ346597">
    <property type="protein sequence ID" value="PIO69578.1"/>
    <property type="molecule type" value="Genomic_DNA"/>
</dbReference>
<dbReference type="InterPro" id="IPR043128">
    <property type="entry name" value="Rev_trsase/Diguanyl_cyclase"/>
</dbReference>
<dbReference type="InterPro" id="IPR050951">
    <property type="entry name" value="Retrovirus_Pol_polyprotein"/>
</dbReference>
<accession>A0A2G9UH51</accession>
<dbReference type="InterPro" id="IPR043502">
    <property type="entry name" value="DNA/RNA_pol_sf"/>
</dbReference>
<protein>
    <recommendedName>
        <fullName evidence="3">Reverse transcriptase domain-containing protein</fullName>
    </recommendedName>
</protein>
<name>A0A2G9UH51_TELCI</name>
<keyword evidence="2" id="KW-1185">Reference proteome</keyword>
<proteinExistence type="predicted"/>
<dbReference type="PANTHER" id="PTHR37984:SF5">
    <property type="entry name" value="PROTEIN NYNRIN-LIKE"/>
    <property type="match status" value="1"/>
</dbReference>
<dbReference type="PANTHER" id="PTHR37984">
    <property type="entry name" value="PROTEIN CBG26694"/>
    <property type="match status" value="1"/>
</dbReference>
<reference evidence="1 2" key="1">
    <citation type="submission" date="2015-09" db="EMBL/GenBank/DDBJ databases">
        <title>Draft genome of the parasitic nematode Teladorsagia circumcincta isolate WARC Sus (inbred).</title>
        <authorList>
            <person name="Mitreva M."/>
        </authorList>
    </citation>
    <scope>NUCLEOTIDE SEQUENCE [LARGE SCALE GENOMIC DNA]</scope>
    <source>
        <strain evidence="1 2">S</strain>
    </source>
</reference>
<dbReference type="AlphaFoldDB" id="A0A2G9UH51"/>